<dbReference type="GO" id="GO:0008270">
    <property type="term" value="F:zinc ion binding"/>
    <property type="evidence" value="ECO:0007669"/>
    <property type="project" value="UniProtKB-KW"/>
</dbReference>
<gene>
    <name evidence="14" type="ORF">AMSG_00223</name>
</gene>
<dbReference type="Gene3D" id="3.30.40.10">
    <property type="entry name" value="Zinc/RING finger domain, C3HC4 (zinc finger)"/>
    <property type="match status" value="1"/>
</dbReference>
<evidence type="ECO:0000256" key="6">
    <source>
        <dbReference type="ARBA" id="ARBA00022786"/>
    </source>
</evidence>
<dbReference type="CDD" id="cd16454">
    <property type="entry name" value="RING-H2_PA-TM-RING"/>
    <property type="match status" value="1"/>
</dbReference>
<dbReference type="PANTHER" id="PTHR46539:SF1">
    <property type="entry name" value="E3 UBIQUITIN-PROTEIN LIGASE ATL42"/>
    <property type="match status" value="1"/>
</dbReference>
<evidence type="ECO:0000259" key="13">
    <source>
        <dbReference type="PROSITE" id="PS50089"/>
    </source>
</evidence>
<dbReference type="PANTHER" id="PTHR46539">
    <property type="entry name" value="E3 UBIQUITIN-PROTEIN LIGASE ATL42"/>
    <property type="match status" value="1"/>
</dbReference>
<evidence type="ECO:0000256" key="4">
    <source>
        <dbReference type="ARBA" id="ARBA00022723"/>
    </source>
</evidence>
<dbReference type="InterPro" id="IPR013083">
    <property type="entry name" value="Znf_RING/FYVE/PHD"/>
</dbReference>
<evidence type="ECO:0000313" key="14">
    <source>
        <dbReference type="EMBL" id="KNC46106.1"/>
    </source>
</evidence>
<organism evidence="14 15">
    <name type="scientific">Thecamonas trahens ATCC 50062</name>
    <dbReference type="NCBI Taxonomy" id="461836"/>
    <lineage>
        <taxon>Eukaryota</taxon>
        <taxon>Apusozoa</taxon>
        <taxon>Apusomonadida</taxon>
        <taxon>Apusomonadidae</taxon>
        <taxon>Thecamonas</taxon>
    </lineage>
</organism>
<dbReference type="OrthoDB" id="696294at2759"/>
<dbReference type="STRING" id="461836.A0A0L0D1M7"/>
<dbReference type="Pfam" id="PF12678">
    <property type="entry name" value="zf-rbx1"/>
    <property type="match status" value="1"/>
</dbReference>
<evidence type="ECO:0000256" key="10">
    <source>
        <dbReference type="PROSITE-ProRule" id="PRU00175"/>
    </source>
</evidence>
<evidence type="ECO:0000256" key="1">
    <source>
        <dbReference type="ARBA" id="ARBA00004370"/>
    </source>
</evidence>
<evidence type="ECO:0000256" key="12">
    <source>
        <dbReference type="SAM" id="Phobius"/>
    </source>
</evidence>
<feature type="transmembrane region" description="Helical" evidence="12">
    <location>
        <begin position="141"/>
        <end position="172"/>
    </location>
</feature>
<feature type="transmembrane region" description="Helical" evidence="12">
    <location>
        <begin position="20"/>
        <end position="44"/>
    </location>
</feature>
<keyword evidence="8 12" id="KW-1133">Transmembrane helix</keyword>
<keyword evidence="5 10" id="KW-0863">Zinc-finger</keyword>
<accession>A0A0L0D1M7</accession>
<protein>
    <recommendedName>
        <fullName evidence="13">RING-type domain-containing protein</fullName>
    </recommendedName>
</protein>
<keyword evidence="3 12" id="KW-0812">Transmembrane</keyword>
<dbReference type="AlphaFoldDB" id="A0A0L0D1M7"/>
<sequence>MRDDEAEQRQAHQRTDQRILRWFTAVHLTLCLFHGLACFGLAIIELATAARPCHYVRTWTALYLAFVPLYLLVQIASSVADRQHSQAWATTRYLLSATNGLAYVLQIIGYFVLIFAVLASADRFANRARGILPCQSTNPPLYYAAVTVAVVSAFFLVTIAATACGFFGLILARSIASANHHQVLRRAESLRFAAAGVPDPNATESRYGISRAFIDAHLPARTLPPAPPAGLRRTGAHSAASSSSSVDIASDRMCAICLSSLTTRAELDDEREHEPAAVALASSMRELPCGHGFHAVCIDPWLARARLCPLCKANIPNGIEAQLAHEPEAEATDAALTSASASASSSSSLSGAPGPSNAV</sequence>
<keyword evidence="6" id="KW-0833">Ubl conjugation pathway</keyword>
<comment type="subcellular location">
    <subcellularLocation>
        <location evidence="1">Membrane</location>
    </subcellularLocation>
</comment>
<proteinExistence type="predicted"/>
<feature type="region of interest" description="Disordered" evidence="11">
    <location>
        <begin position="330"/>
        <end position="359"/>
    </location>
</feature>
<dbReference type="GO" id="GO:0016020">
    <property type="term" value="C:membrane"/>
    <property type="evidence" value="ECO:0007669"/>
    <property type="project" value="UniProtKB-SubCell"/>
</dbReference>
<evidence type="ECO:0000256" key="3">
    <source>
        <dbReference type="ARBA" id="ARBA00022692"/>
    </source>
</evidence>
<feature type="transmembrane region" description="Helical" evidence="12">
    <location>
        <begin position="101"/>
        <end position="121"/>
    </location>
</feature>
<evidence type="ECO:0000256" key="2">
    <source>
        <dbReference type="ARBA" id="ARBA00004906"/>
    </source>
</evidence>
<feature type="transmembrane region" description="Helical" evidence="12">
    <location>
        <begin position="56"/>
        <end position="80"/>
    </location>
</feature>
<dbReference type="SUPFAM" id="SSF57850">
    <property type="entry name" value="RING/U-box"/>
    <property type="match status" value="1"/>
</dbReference>
<evidence type="ECO:0000256" key="5">
    <source>
        <dbReference type="ARBA" id="ARBA00022771"/>
    </source>
</evidence>
<dbReference type="InterPro" id="IPR001841">
    <property type="entry name" value="Znf_RING"/>
</dbReference>
<keyword evidence="4" id="KW-0479">Metal-binding</keyword>
<feature type="compositionally biased region" description="Low complexity" evidence="11">
    <location>
        <begin position="332"/>
        <end position="359"/>
    </location>
</feature>
<evidence type="ECO:0000313" key="15">
    <source>
        <dbReference type="Proteomes" id="UP000054408"/>
    </source>
</evidence>
<feature type="domain" description="RING-type" evidence="13">
    <location>
        <begin position="254"/>
        <end position="312"/>
    </location>
</feature>
<evidence type="ECO:0000256" key="9">
    <source>
        <dbReference type="ARBA" id="ARBA00023136"/>
    </source>
</evidence>
<reference evidence="14 15" key="1">
    <citation type="submission" date="2010-05" db="EMBL/GenBank/DDBJ databases">
        <title>The Genome Sequence of Thecamonas trahens ATCC 50062.</title>
        <authorList>
            <consortium name="The Broad Institute Genome Sequencing Platform"/>
            <person name="Russ C."/>
            <person name="Cuomo C."/>
            <person name="Shea T."/>
            <person name="Young S.K."/>
            <person name="Zeng Q."/>
            <person name="Koehrsen M."/>
            <person name="Haas B."/>
            <person name="Borodovsky M."/>
            <person name="Guigo R."/>
            <person name="Alvarado L."/>
            <person name="Berlin A."/>
            <person name="Bochicchio J."/>
            <person name="Borenstein D."/>
            <person name="Chapman S."/>
            <person name="Chen Z."/>
            <person name="Freedman E."/>
            <person name="Gellesch M."/>
            <person name="Goldberg J."/>
            <person name="Griggs A."/>
            <person name="Gujja S."/>
            <person name="Heilman E."/>
            <person name="Heiman D."/>
            <person name="Hepburn T."/>
            <person name="Howarth C."/>
            <person name="Jen D."/>
            <person name="Larson L."/>
            <person name="Mehta T."/>
            <person name="Park D."/>
            <person name="Pearson M."/>
            <person name="Roberts A."/>
            <person name="Saif S."/>
            <person name="Shenoy N."/>
            <person name="Sisk P."/>
            <person name="Stolte C."/>
            <person name="Sykes S."/>
            <person name="Thomson T."/>
            <person name="Walk T."/>
            <person name="White J."/>
            <person name="Yandava C."/>
            <person name="Burger G."/>
            <person name="Gray M.W."/>
            <person name="Holland P.W.H."/>
            <person name="King N."/>
            <person name="Lang F.B.F."/>
            <person name="Roger A.J."/>
            <person name="Ruiz-Trillo I."/>
            <person name="Lander E."/>
            <person name="Nusbaum C."/>
        </authorList>
    </citation>
    <scope>NUCLEOTIDE SEQUENCE [LARGE SCALE GENOMIC DNA]</scope>
    <source>
        <strain evidence="14 15">ATCC 50062</strain>
    </source>
</reference>
<comment type="pathway">
    <text evidence="2">Protein modification; protein ubiquitination.</text>
</comment>
<keyword evidence="9 12" id="KW-0472">Membrane</keyword>
<dbReference type="Proteomes" id="UP000054408">
    <property type="component" value="Unassembled WGS sequence"/>
</dbReference>
<keyword evidence="15" id="KW-1185">Reference proteome</keyword>
<evidence type="ECO:0000256" key="11">
    <source>
        <dbReference type="SAM" id="MobiDB-lite"/>
    </source>
</evidence>
<dbReference type="SMART" id="SM00184">
    <property type="entry name" value="RING"/>
    <property type="match status" value="1"/>
</dbReference>
<evidence type="ECO:0000256" key="8">
    <source>
        <dbReference type="ARBA" id="ARBA00022989"/>
    </source>
</evidence>
<dbReference type="PROSITE" id="PS50089">
    <property type="entry name" value="ZF_RING_2"/>
    <property type="match status" value="1"/>
</dbReference>
<evidence type="ECO:0000256" key="7">
    <source>
        <dbReference type="ARBA" id="ARBA00022833"/>
    </source>
</evidence>
<name>A0A0L0D1M7_THETB</name>
<dbReference type="InterPro" id="IPR024766">
    <property type="entry name" value="Znf_RING_H2"/>
</dbReference>
<dbReference type="RefSeq" id="XP_013763084.1">
    <property type="nucleotide sequence ID" value="XM_013907630.1"/>
</dbReference>
<dbReference type="EMBL" id="GL349433">
    <property type="protein sequence ID" value="KNC46106.1"/>
    <property type="molecule type" value="Genomic_DNA"/>
</dbReference>
<dbReference type="GeneID" id="25560041"/>
<keyword evidence="7" id="KW-0862">Zinc</keyword>